<dbReference type="Proteomes" id="UP000308199">
    <property type="component" value="Unassembled WGS sequence"/>
</dbReference>
<dbReference type="InterPro" id="IPR042099">
    <property type="entry name" value="ANL_N_sf"/>
</dbReference>
<comment type="similarity">
    <text evidence="1">Belongs to the ATP-dependent AMP-binding enzyme family.</text>
</comment>
<dbReference type="OrthoDB" id="1898221at2759"/>
<dbReference type="Gene3D" id="3.40.50.980">
    <property type="match status" value="1"/>
</dbReference>
<dbReference type="InterPro" id="IPR020845">
    <property type="entry name" value="AMP-binding_CS"/>
</dbReference>
<dbReference type="Gene3D" id="2.30.38.10">
    <property type="entry name" value="Luciferase, Domain 3"/>
    <property type="match status" value="2"/>
</dbReference>
<keyword evidence="5" id="KW-1185">Reference proteome</keyword>
<dbReference type="PROSITE" id="PS00455">
    <property type="entry name" value="AMP_BINDING"/>
    <property type="match status" value="1"/>
</dbReference>
<dbReference type="GO" id="GO:0016405">
    <property type="term" value="F:CoA-ligase activity"/>
    <property type="evidence" value="ECO:0007669"/>
    <property type="project" value="TreeGrafter"/>
</dbReference>
<dbReference type="InterPro" id="IPR000873">
    <property type="entry name" value="AMP-dep_synth/lig_dom"/>
</dbReference>
<accession>A0A4S4L779</accession>
<comment type="caution">
    <text evidence="4">The sequence shown here is derived from an EMBL/GenBank/DDBJ whole genome shotgun (WGS) entry which is preliminary data.</text>
</comment>
<dbReference type="PANTHER" id="PTHR24096">
    <property type="entry name" value="LONG-CHAIN-FATTY-ACID--COA LIGASE"/>
    <property type="match status" value="1"/>
</dbReference>
<evidence type="ECO:0000256" key="1">
    <source>
        <dbReference type="ARBA" id="ARBA00006432"/>
    </source>
</evidence>
<dbReference type="EMBL" id="SGPK01000150">
    <property type="protein sequence ID" value="THH07289.1"/>
    <property type="molecule type" value="Genomic_DNA"/>
</dbReference>
<dbReference type="SUPFAM" id="SSF56801">
    <property type="entry name" value="Acetyl-CoA synthetase-like"/>
    <property type="match status" value="1"/>
</dbReference>
<evidence type="ECO:0000313" key="5">
    <source>
        <dbReference type="Proteomes" id="UP000308199"/>
    </source>
</evidence>
<evidence type="ECO:0000259" key="3">
    <source>
        <dbReference type="Pfam" id="PF00501"/>
    </source>
</evidence>
<feature type="domain" description="AMP-dependent synthetase/ligase" evidence="3">
    <location>
        <begin position="28"/>
        <end position="223"/>
    </location>
</feature>
<evidence type="ECO:0000313" key="4">
    <source>
        <dbReference type="EMBL" id="THH07289.1"/>
    </source>
</evidence>
<keyword evidence="2" id="KW-0436">Ligase</keyword>
<protein>
    <recommendedName>
        <fullName evidence="3">AMP-dependent synthetase/ligase domain-containing protein</fullName>
    </recommendedName>
</protein>
<evidence type="ECO:0000256" key="2">
    <source>
        <dbReference type="ARBA" id="ARBA00022598"/>
    </source>
</evidence>
<dbReference type="Gene3D" id="3.40.50.12780">
    <property type="entry name" value="N-terminal domain of ligase-like"/>
    <property type="match status" value="1"/>
</dbReference>
<dbReference type="Pfam" id="PF00501">
    <property type="entry name" value="AMP-binding"/>
    <property type="match status" value="1"/>
</dbReference>
<organism evidence="4 5">
    <name type="scientific">Phellinidium pouzarii</name>
    <dbReference type="NCBI Taxonomy" id="167371"/>
    <lineage>
        <taxon>Eukaryota</taxon>
        <taxon>Fungi</taxon>
        <taxon>Dikarya</taxon>
        <taxon>Basidiomycota</taxon>
        <taxon>Agaricomycotina</taxon>
        <taxon>Agaricomycetes</taxon>
        <taxon>Hymenochaetales</taxon>
        <taxon>Hymenochaetaceae</taxon>
        <taxon>Phellinidium</taxon>
    </lineage>
</organism>
<dbReference type="PANTHER" id="PTHR24096:SF149">
    <property type="entry name" value="AMP-BINDING DOMAIN-CONTAINING PROTEIN-RELATED"/>
    <property type="match status" value="1"/>
</dbReference>
<gene>
    <name evidence="4" type="ORF">EW145_g3470</name>
</gene>
<name>A0A4S4L779_9AGAM</name>
<dbReference type="AlphaFoldDB" id="A0A4S4L779"/>
<reference evidence="4 5" key="1">
    <citation type="submission" date="2019-02" db="EMBL/GenBank/DDBJ databases">
        <title>Genome sequencing of the rare red list fungi Phellinidium pouzarii.</title>
        <authorList>
            <person name="Buettner E."/>
            <person name="Kellner H."/>
        </authorList>
    </citation>
    <scope>NUCLEOTIDE SEQUENCE [LARGE SCALE GENOMIC DNA]</scope>
    <source>
        <strain evidence="4 5">DSM 108285</strain>
    </source>
</reference>
<proteinExistence type="inferred from homology"/>
<dbReference type="Gene3D" id="3.30.300.30">
    <property type="match status" value="1"/>
</dbReference>
<dbReference type="InterPro" id="IPR045851">
    <property type="entry name" value="AMP-bd_C_sf"/>
</dbReference>
<sequence length="493" mass="54122">MKLYTSEFPPLHIPNTSIYTHLYPEKDRHPESLPAYIDADSGGVLTRRDARCLTRDYAFGLRNELASRGGTRLQRGNTVMIFSPNSLAYPFLLAGSLAAGLKITLANSAYTPVELAHQYTDSNAVLIMVHPQLLPVAVKMFDYLKVNINEAKKRILLIGWNLSDKGPAGFLQVDDLLGKGLLVPEEKFDGSDSNETALLCYSSGTTGKPKGVEVRSINASTQLFDKVFHYSLAVEKHSMKSLRILLSAAAPLRAPLIRAVSDRLLTLGTQPAICQGFGLTELSPTTHVMPPGAAKFKIGSVGKLAPNLEVRLVDDDEQDVKEGEPGELWTGDIGVIDNEGFYYIVDRKKELIKYKGFQVPPAELEAVLSQHPDIADAGVIGVESVVEATELPRLVTYVLHRGRTVLIKLVPASYSKRAYVVSVKPLSSDLEKKAFARSVQTWMQGQVARHKFLRGGVVVLEAIPKSAAGKILRRELRELAKTEILDDMPKAKL</sequence>